<gene>
    <name evidence="1" type="ORF">ACFSJH_08600</name>
</gene>
<keyword evidence="2" id="KW-1185">Reference proteome</keyword>
<evidence type="ECO:0000313" key="2">
    <source>
        <dbReference type="Proteomes" id="UP001597362"/>
    </source>
</evidence>
<reference evidence="2" key="1">
    <citation type="journal article" date="2019" name="Int. J. Syst. Evol. Microbiol.">
        <title>The Global Catalogue of Microorganisms (GCM) 10K type strain sequencing project: providing services to taxonomists for standard genome sequencing and annotation.</title>
        <authorList>
            <consortium name="The Broad Institute Genomics Platform"/>
            <consortium name="The Broad Institute Genome Sequencing Center for Infectious Disease"/>
            <person name="Wu L."/>
            <person name="Ma J."/>
        </authorList>
    </citation>
    <scope>NUCLEOTIDE SEQUENCE [LARGE SCALE GENOMIC DNA]</scope>
    <source>
        <strain evidence="2">GH52</strain>
    </source>
</reference>
<dbReference type="RefSeq" id="WP_377771289.1">
    <property type="nucleotide sequence ID" value="NZ_JBHUHO010000024.1"/>
</dbReference>
<accession>A0ABW4YJP6</accession>
<dbReference type="Proteomes" id="UP001597362">
    <property type="component" value="Unassembled WGS sequence"/>
</dbReference>
<comment type="caution">
    <text evidence="1">The sequence shown here is derived from an EMBL/GenBank/DDBJ whole genome shotgun (WGS) entry which is preliminary data.</text>
</comment>
<organism evidence="1 2">
    <name type="scientific">Paenibacillus yanchengensis</name>
    <dbReference type="NCBI Taxonomy" id="2035833"/>
    <lineage>
        <taxon>Bacteria</taxon>
        <taxon>Bacillati</taxon>
        <taxon>Bacillota</taxon>
        <taxon>Bacilli</taxon>
        <taxon>Bacillales</taxon>
        <taxon>Paenibacillaceae</taxon>
        <taxon>Paenibacillus</taxon>
    </lineage>
</organism>
<protein>
    <submittedName>
        <fullName evidence="1">Coagulation factor 5/8 type-like protein</fullName>
    </submittedName>
</protein>
<dbReference type="EMBL" id="JBHUHO010000024">
    <property type="protein sequence ID" value="MFD2115787.1"/>
    <property type="molecule type" value="Genomic_DNA"/>
</dbReference>
<name>A0ABW4YJP6_9BACL</name>
<evidence type="ECO:0000313" key="1">
    <source>
        <dbReference type="EMBL" id="MFD2115787.1"/>
    </source>
</evidence>
<sequence>MSLTHEFFLLSGNFDLNDRYEWYRANRYTWIEKSVVSDEIIQYIMDFLNWLPSYNPETKESHKGLNYYGVTVINKPGAEKLIRILVKWLKLIEEAPDTFSIRGENVWKEEKNEDGYWAQTRNWLKRETMQSELEALINLAVKASDNNQLIVHFGI</sequence>
<proteinExistence type="predicted"/>